<dbReference type="EMBL" id="PPTA01000012">
    <property type="protein sequence ID" value="TFA99797.1"/>
    <property type="molecule type" value="Genomic_DNA"/>
</dbReference>
<feature type="transmembrane region" description="Helical" evidence="1">
    <location>
        <begin position="1021"/>
        <end position="1043"/>
    </location>
</feature>
<evidence type="ECO:0000256" key="1">
    <source>
        <dbReference type="SAM" id="Phobius"/>
    </source>
</evidence>
<keyword evidence="3" id="KW-1185">Reference proteome</keyword>
<comment type="caution">
    <text evidence="2">The sequence shown here is derived from an EMBL/GenBank/DDBJ whole genome shotgun (WGS) entry which is preliminary data.</text>
</comment>
<accession>A0ABY2GV31</accession>
<evidence type="ECO:0000313" key="3">
    <source>
        <dbReference type="Proteomes" id="UP001642720"/>
    </source>
</evidence>
<sequence>MLIRPRWLVSSNRSTVNHPVGNGEALLGRLCPLADALCSALFALGLNLRWSSSTRCIKLASIVKVALAWRQQVSTHSTSTGTKRCLTFVIHVVQAGGGICSLALAALLLLLLVLARLEQLLLATLNHLCLLVVGQPHGDIAVAVLRSTAAREVDAGTATLDDDALDFFLLEGALSDPLLNGAAGDEAVHGDLPGLAQSVCSVHGLRINGRVPIRVVENDGIRRRKVDAETARTSGQQEDEDLGPGLEVVHGVATILELGGTIQPAVLVVAVREVLLHHVDHASHLEVQQHAVAFGLELEEQLVQLGQLAAVGDEALHGGDGNVGEALLLVVRCGENLVDGVQLHRHLLLDQGPLIVDGRSVQRLADVRVEHDVSVLGDGVGAVAGDLDGRSRCTRSSRRLQAAETRVPVRHLGNVHQAAQDALAGNLRQRPPVAALPNLEQAVSRGEIVVLLVIGNAHGTELVTLRELVHGAVEEAAVGGLVDVARRGIGEAEPRKGLVGVHAGLDVLRREDVQHVVECLVAPASRLVIPPGLVQPATLSPDEGRQLVVYQAPAGVAHGDGAALPDERGGFGKVAKGIGGGDFGALEQVWMVADLSELHHQVHQGTRVLVVAHGGLFDEVHDVDLVTQVAVVGSLPIGEVAEDVQLNLVAKLLLYVLLDTTKHKRLQDHVKPLQLVLVQFRVALGVRLDVLGEPFTELVVGVKERRHDEVQQGPQLLHVVLDGGTRQQQAVSAVEAEQALPSGAGRALDGLGLVEDHVLPSHLLEVGHVGHDELVRGDADVEGRVLAVRGVLAVPKLPQHLSIAGAAPVGEDLELGNELCNFLLPVVQRGSGRHDQERTPDVVLLGQVGHDGDGLDSLAETHFVRQDAVDALLVEVDEPVEALELVLLELGIDELGLLDLDVAEACRVLKVHLALVVHVQALVVEVASLLLGFGNGVLRVGHGGRLQDRLVLVVKVEILKVGHPRGQGAGGLLDGQLVLGNLLRVGGDVGVVGAALNLVRLDLLADKVRVQFRLGDEEVELPLLASGFSVGLFLSGVFNLLLLRSLAQVALFTLVALPEAHHVTHDTLGAGLEILGALVGAQLPTLGLLGGENGRLLEVGAPGGVRVDGELERLADILAGHVTPNLIVNLIVALGDEFLLEIRHVVDLFLFLGGFGLFLGSLFAVAALGLALDLDADAALFLGRQLFAGVQGGLGGLGRVLLRLLLLLGLLRPCASAALALLRGLGIGREEAGHGAAIEVELNVAGRALDALLQDELGLLGLLVGPLGITQVLLALLFILCGFGSGQGGLLLLNGDGHGLFASSLSLHVLFALLFGKELLFADFLEGLVVKDVVVPPLA</sequence>
<feature type="transmembrane region" description="Helical" evidence="1">
    <location>
        <begin position="88"/>
        <end position="115"/>
    </location>
</feature>
<protein>
    <submittedName>
        <fullName evidence="2">Uncharacterized protein</fullName>
    </submittedName>
</protein>
<dbReference type="GeneID" id="300579799"/>
<name>A0ABY2GV31_9HYPO</name>
<keyword evidence="1" id="KW-0472">Membrane</keyword>
<evidence type="ECO:0000313" key="2">
    <source>
        <dbReference type="EMBL" id="TFA99797.1"/>
    </source>
</evidence>
<feature type="transmembrane region" description="Helical" evidence="1">
    <location>
        <begin position="1257"/>
        <end position="1285"/>
    </location>
</feature>
<keyword evidence="1" id="KW-1133">Transmembrane helix</keyword>
<feature type="transmembrane region" description="Helical" evidence="1">
    <location>
        <begin position="1148"/>
        <end position="1172"/>
    </location>
</feature>
<dbReference type="Proteomes" id="UP001642720">
    <property type="component" value="Unassembled WGS sequence"/>
</dbReference>
<proteinExistence type="predicted"/>
<dbReference type="RefSeq" id="XP_073555999.1">
    <property type="nucleotide sequence ID" value="XM_073705349.1"/>
</dbReference>
<organism evidence="2 3">
    <name type="scientific">Trichoderma ghanense</name>
    <dbReference type="NCBI Taxonomy" id="65468"/>
    <lineage>
        <taxon>Eukaryota</taxon>
        <taxon>Fungi</taxon>
        <taxon>Dikarya</taxon>
        <taxon>Ascomycota</taxon>
        <taxon>Pezizomycotina</taxon>
        <taxon>Sordariomycetes</taxon>
        <taxon>Hypocreomycetidae</taxon>
        <taxon>Hypocreales</taxon>
        <taxon>Hypocreaceae</taxon>
        <taxon>Trichoderma</taxon>
    </lineage>
</organism>
<keyword evidence="1" id="KW-0812">Transmembrane</keyword>
<reference evidence="2 3" key="1">
    <citation type="submission" date="2018-01" db="EMBL/GenBank/DDBJ databases">
        <title>Genome characterization of the sugarcane-associated fungus Trichoderma ghanense CCMA-1212 and their application in lignocelulose bioconversion.</title>
        <authorList>
            <person name="Steindorff A.S."/>
            <person name="Mendes T.D."/>
            <person name="Vilela E.S.D."/>
            <person name="Rodrigues D.S."/>
            <person name="Formighieri E.F."/>
            <person name="Melo I.S."/>
            <person name="Favaro L.C.L."/>
        </authorList>
    </citation>
    <scope>NUCLEOTIDE SEQUENCE [LARGE SCALE GENOMIC DNA]</scope>
    <source>
        <strain evidence="2 3">CCMA-1212</strain>
    </source>
</reference>
<feature type="transmembrane region" description="Helical" evidence="1">
    <location>
        <begin position="1297"/>
        <end position="1315"/>
    </location>
</feature>
<gene>
    <name evidence="2" type="ORF">CCMA1212_008205</name>
</gene>